<dbReference type="PANTHER" id="PTHR31194:SF189">
    <property type="entry name" value="AP2_ERF DOMAIN-CONTAINING PROTEIN"/>
    <property type="match status" value="1"/>
</dbReference>
<dbReference type="InterPro" id="IPR036955">
    <property type="entry name" value="AP2/ERF_dom_sf"/>
</dbReference>
<dbReference type="PROSITE" id="PS51032">
    <property type="entry name" value="AP2_ERF"/>
    <property type="match status" value="2"/>
</dbReference>
<evidence type="ECO:0000256" key="1">
    <source>
        <dbReference type="ARBA" id="ARBA00023015"/>
    </source>
</evidence>
<dbReference type="Gene3D" id="3.90.75.20">
    <property type="match status" value="1"/>
</dbReference>
<feature type="domain" description="AP2/ERF" evidence="4">
    <location>
        <begin position="179"/>
        <end position="235"/>
    </location>
</feature>
<dbReference type="SUPFAM" id="SSF54060">
    <property type="entry name" value="His-Me finger endonucleases"/>
    <property type="match status" value="1"/>
</dbReference>
<protein>
    <recommendedName>
        <fullName evidence="4">AP2/ERF domain-containing protein</fullName>
    </recommendedName>
</protein>
<gene>
    <name evidence="5" type="ORF">BT246_39630</name>
</gene>
<dbReference type="InterPro" id="IPR016177">
    <property type="entry name" value="DNA-bd_dom_sf"/>
</dbReference>
<evidence type="ECO:0000256" key="3">
    <source>
        <dbReference type="ARBA" id="ARBA00023163"/>
    </source>
</evidence>
<dbReference type="Gene3D" id="3.30.730.10">
    <property type="entry name" value="AP2/ERF domain"/>
    <property type="match status" value="2"/>
</dbReference>
<dbReference type="EMBL" id="CP015350">
    <property type="protein sequence ID" value="ANS49309.1"/>
    <property type="molecule type" value="Genomic_DNA"/>
</dbReference>
<dbReference type="SUPFAM" id="SSF54171">
    <property type="entry name" value="DNA-binding domain"/>
    <property type="match status" value="2"/>
</dbReference>
<dbReference type="AlphaFoldDB" id="A0A9W3SDC5"/>
<evidence type="ECO:0000256" key="2">
    <source>
        <dbReference type="ARBA" id="ARBA00023125"/>
    </source>
</evidence>
<dbReference type="RefSeq" id="WP_065484824.1">
    <property type="nucleotide sequence ID" value="NZ_CP015350.1"/>
</dbReference>
<dbReference type="GO" id="GO:0003700">
    <property type="term" value="F:DNA-binding transcription factor activity"/>
    <property type="evidence" value="ECO:0007669"/>
    <property type="project" value="InterPro"/>
</dbReference>
<accession>A0A9W3SDC5</accession>
<dbReference type="PANTHER" id="PTHR31194">
    <property type="entry name" value="SHN SHINE , DNA BINDING / TRANSCRIPTION FACTOR"/>
    <property type="match status" value="1"/>
</dbReference>
<feature type="domain" description="AP2/ERF" evidence="4">
    <location>
        <begin position="104"/>
        <end position="160"/>
    </location>
</feature>
<dbReference type="SMART" id="SM00380">
    <property type="entry name" value="AP2"/>
    <property type="match status" value="2"/>
</dbReference>
<dbReference type="Proteomes" id="UP000092743">
    <property type="component" value="Chromosome"/>
</dbReference>
<dbReference type="Pfam" id="PF00847">
    <property type="entry name" value="AP2"/>
    <property type="match status" value="1"/>
</dbReference>
<evidence type="ECO:0000313" key="6">
    <source>
        <dbReference type="Proteomes" id="UP000092743"/>
    </source>
</evidence>
<name>A0A9W3SDC5_BACTU</name>
<dbReference type="InterPro" id="IPR050913">
    <property type="entry name" value="AP2/ERF_ERF"/>
</dbReference>
<dbReference type="Pfam" id="PF13392">
    <property type="entry name" value="HNH_3"/>
    <property type="match status" value="1"/>
</dbReference>
<dbReference type="CDD" id="cd00018">
    <property type="entry name" value="AP2"/>
    <property type="match status" value="1"/>
</dbReference>
<sequence length="239" mass="27641">MIYKIPLNGKYGKGKFTLVDIEDFEELSKYKWSVSKCGYVIRGGLINGSSKCFRMHREIMNPSDDLVVDHINGDKLDNRRVNLRVCTVGENGRNRSKWSSSKSGFKGVSLSRRKGKWYTNINAHNKSRYIGTFDDVEEAARAYDYYALKYFGEFAKLNFPNETPTELIINVAIGEGESKYRGVFWSKASNKWGVAIQFNKKRRYLGLFDEEKDAARMYNFWATDLYGCNAKLNKIEEEF</sequence>
<reference evidence="5 6" key="1">
    <citation type="submission" date="2016-04" db="EMBL/GenBank/DDBJ databases">
        <title>High quality genome of the nematocidal Bacillus thuringiensis MYBT18246.</title>
        <authorList>
            <person name="Hollensteiner J."/>
            <person name="Poehlein A."/>
            <person name="Sproeer C."/>
            <person name="Bunk B."/>
            <person name="Rosenstiel P."/>
            <person name="Schulenburg H."/>
            <person name="Liesegang H."/>
        </authorList>
    </citation>
    <scope>NUCLEOTIDE SEQUENCE [LARGE SCALE GENOMIC DNA]</scope>
    <source>
        <strain evidence="5 6">MYBT18246</strain>
    </source>
</reference>
<dbReference type="InterPro" id="IPR003615">
    <property type="entry name" value="HNH_nuc"/>
</dbReference>
<evidence type="ECO:0000313" key="5">
    <source>
        <dbReference type="EMBL" id="ANS49309.1"/>
    </source>
</evidence>
<evidence type="ECO:0000259" key="4">
    <source>
        <dbReference type="PROSITE" id="PS51032"/>
    </source>
</evidence>
<keyword evidence="3" id="KW-0804">Transcription</keyword>
<keyword evidence="1" id="KW-0805">Transcription regulation</keyword>
<proteinExistence type="predicted"/>
<keyword evidence="2" id="KW-0238">DNA-binding</keyword>
<dbReference type="InterPro" id="IPR044925">
    <property type="entry name" value="His-Me_finger_sf"/>
</dbReference>
<dbReference type="GO" id="GO:0003677">
    <property type="term" value="F:DNA binding"/>
    <property type="evidence" value="ECO:0007669"/>
    <property type="project" value="UniProtKB-KW"/>
</dbReference>
<dbReference type="InterPro" id="IPR001471">
    <property type="entry name" value="AP2/ERF_dom"/>
</dbReference>
<organism evidence="5 6">
    <name type="scientific">Bacillus thuringiensis</name>
    <dbReference type="NCBI Taxonomy" id="1428"/>
    <lineage>
        <taxon>Bacteria</taxon>
        <taxon>Bacillati</taxon>
        <taxon>Bacillota</taxon>
        <taxon>Bacilli</taxon>
        <taxon>Bacillales</taxon>
        <taxon>Bacillaceae</taxon>
        <taxon>Bacillus</taxon>
        <taxon>Bacillus cereus group</taxon>
    </lineage>
</organism>